<dbReference type="Gene3D" id="1.25.40.20">
    <property type="entry name" value="Ankyrin repeat-containing domain"/>
    <property type="match status" value="3"/>
</dbReference>
<keyword evidence="6 8" id="KW-0472">Membrane</keyword>
<dbReference type="EMBL" id="MU006564">
    <property type="protein sequence ID" value="KAF2750151.1"/>
    <property type="molecule type" value="Genomic_DNA"/>
</dbReference>
<feature type="repeat" description="ANK" evidence="7">
    <location>
        <begin position="517"/>
        <end position="549"/>
    </location>
</feature>
<evidence type="ECO:0000256" key="8">
    <source>
        <dbReference type="SAM" id="Phobius"/>
    </source>
</evidence>
<dbReference type="InterPro" id="IPR036770">
    <property type="entry name" value="Ankyrin_rpt-contain_sf"/>
</dbReference>
<feature type="transmembrane region" description="Helical" evidence="8">
    <location>
        <begin position="400"/>
        <end position="419"/>
    </location>
</feature>
<dbReference type="Pfam" id="PF12796">
    <property type="entry name" value="Ank_2"/>
    <property type="match status" value="3"/>
</dbReference>
<dbReference type="GO" id="GO:0046873">
    <property type="term" value="F:metal ion transmembrane transporter activity"/>
    <property type="evidence" value="ECO:0007669"/>
    <property type="project" value="InterPro"/>
</dbReference>
<dbReference type="PANTHER" id="PTHR24198:SF165">
    <property type="entry name" value="ANKYRIN REPEAT-CONTAINING PROTEIN-RELATED"/>
    <property type="match status" value="1"/>
</dbReference>
<dbReference type="InterPro" id="IPR045863">
    <property type="entry name" value="CorA_TM1_TM2"/>
</dbReference>
<dbReference type="SUPFAM" id="SSF48403">
    <property type="entry name" value="Ankyrin repeat"/>
    <property type="match status" value="2"/>
</dbReference>
<keyword evidence="3" id="KW-0677">Repeat</keyword>
<protein>
    <submittedName>
        <fullName evidence="9">Ankyrin</fullName>
    </submittedName>
</protein>
<keyword evidence="10" id="KW-1185">Reference proteome</keyword>
<name>A0A6A6VLQ5_9PLEO</name>
<dbReference type="SMART" id="SM00248">
    <property type="entry name" value="ANK"/>
    <property type="match status" value="12"/>
</dbReference>
<organism evidence="9 10">
    <name type="scientific">Sporormia fimetaria CBS 119925</name>
    <dbReference type="NCBI Taxonomy" id="1340428"/>
    <lineage>
        <taxon>Eukaryota</taxon>
        <taxon>Fungi</taxon>
        <taxon>Dikarya</taxon>
        <taxon>Ascomycota</taxon>
        <taxon>Pezizomycotina</taxon>
        <taxon>Dothideomycetes</taxon>
        <taxon>Pleosporomycetidae</taxon>
        <taxon>Pleosporales</taxon>
        <taxon>Sporormiaceae</taxon>
        <taxon>Sporormia</taxon>
    </lineage>
</organism>
<reference evidence="9" key="1">
    <citation type="journal article" date="2020" name="Stud. Mycol.">
        <title>101 Dothideomycetes genomes: a test case for predicting lifestyles and emergence of pathogens.</title>
        <authorList>
            <person name="Haridas S."/>
            <person name="Albert R."/>
            <person name="Binder M."/>
            <person name="Bloem J."/>
            <person name="Labutti K."/>
            <person name="Salamov A."/>
            <person name="Andreopoulos B."/>
            <person name="Baker S."/>
            <person name="Barry K."/>
            <person name="Bills G."/>
            <person name="Bluhm B."/>
            <person name="Cannon C."/>
            <person name="Castanera R."/>
            <person name="Culley D."/>
            <person name="Daum C."/>
            <person name="Ezra D."/>
            <person name="Gonzalez J."/>
            <person name="Henrissat B."/>
            <person name="Kuo A."/>
            <person name="Liang C."/>
            <person name="Lipzen A."/>
            <person name="Lutzoni F."/>
            <person name="Magnuson J."/>
            <person name="Mondo S."/>
            <person name="Nolan M."/>
            <person name="Ohm R."/>
            <person name="Pangilinan J."/>
            <person name="Park H.-J."/>
            <person name="Ramirez L."/>
            <person name="Alfaro M."/>
            <person name="Sun H."/>
            <person name="Tritt A."/>
            <person name="Yoshinaga Y."/>
            <person name="Zwiers L.-H."/>
            <person name="Turgeon B."/>
            <person name="Goodwin S."/>
            <person name="Spatafora J."/>
            <person name="Crous P."/>
            <person name="Grigoriev I."/>
        </authorList>
    </citation>
    <scope>NUCLEOTIDE SEQUENCE</scope>
    <source>
        <strain evidence="9">CBS 119925</strain>
    </source>
</reference>
<accession>A0A6A6VLQ5</accession>
<comment type="subcellular location">
    <subcellularLocation>
        <location evidence="1">Membrane</location>
        <topology evidence="1">Multi-pass membrane protein</topology>
    </subcellularLocation>
</comment>
<evidence type="ECO:0000313" key="10">
    <source>
        <dbReference type="Proteomes" id="UP000799440"/>
    </source>
</evidence>
<feature type="transmembrane region" description="Helical" evidence="8">
    <location>
        <begin position="368"/>
        <end position="388"/>
    </location>
</feature>
<keyword evidence="4 8" id="KW-1133">Transmembrane helix</keyword>
<evidence type="ECO:0000256" key="7">
    <source>
        <dbReference type="PROSITE-ProRule" id="PRU00023"/>
    </source>
</evidence>
<dbReference type="InterPro" id="IPR002523">
    <property type="entry name" value="MgTranspt_CorA/ZnTranspt_ZntB"/>
</dbReference>
<dbReference type="PRINTS" id="PR01415">
    <property type="entry name" value="ANKYRIN"/>
</dbReference>
<dbReference type="AlphaFoldDB" id="A0A6A6VLQ5"/>
<evidence type="ECO:0000256" key="2">
    <source>
        <dbReference type="ARBA" id="ARBA00022692"/>
    </source>
</evidence>
<keyword evidence="2 8" id="KW-0812">Transmembrane</keyword>
<dbReference type="PROSITE" id="PS50297">
    <property type="entry name" value="ANK_REP_REGION"/>
    <property type="match status" value="2"/>
</dbReference>
<sequence>MWRWVASSARRLRREDARTQENESVALLSMQTGVEKDVDSGRSVILLDGAESKAYSNEIEMRNHLQQFPESNNDVGSRIFQYGPKCETRLKLALFEHFPFLQFSMSPNGLTGMSIASGIHTAECTCERCKQGTRCLHRAVECAFSFWRYTDVSEDVDNRLEVTGNSESFTIYAGGQKATFSLQSCSLQCFRFPPRIIEHVDHALDTLLYTTDPLALVLNPVPLDYVLQLVEIMLQNWERIMSECTRFLSFFTVEVLSVRLETDRRIIRHLLGAAQLWRALFELANYQISLLEPIYAFPGDNPWIEDTSDGDALRSRVVHCTTTLSGHRDYISTGLLQETDVLIQRITNLITIDEGYRSRDTNASIRRLSWITFIFLPMIFTSGVFGMNIDILENNPSWKYYIAFLVPVILLVALVYWTFQNDFWLLQRLMQCFRTRATISDVHSEAMLDNSTVLAWAATTGQTNMLAAFLHANRGRAPQGLDGPSANLASAILHGHLETAQLLLEDPSVDILAKAPDGNTALHLAVQAGAITLVQGLLERGVDPEMTNKDDRTALDLAITSKQEKCAATLLLKKYDLQWLGEGPMSSLHYAAIADDTPMYKRLMQNEFPWVEAGTYSATPIFYVAQFGSIDSLREALSLCPNPDTYRYAIDWRGFTLLHHTVNLGMLEAAELLLEKGLSVHQCCAGLLAPPLLVLPDLSYPDGDDPDNLPLVRLLLENGADVDQSDADGHTLAHYLSKKATNNCAAALQYISDKGASFSLQDKEGDTAHHIACAFANMLAMRILVKFPEGLSKRNEQGLSPGETAAFAGHIDLVSLILDEQPSHINLRAVVNDTEIWKAILENAIQKDDWEKVKQTSDMAGVDLKEQRVAFSGAIMQDAVSVTRNLIQAGCPLAWATEREGAFNTTLLQKALEKNCTKTVAVLLDHDVPVDGYDNYGWSALHSAVSAGVTDAIHRIVGRMSTSERDHRDKHGWSALDLAVWNRNEDARHLLDNGLPYVAPWSKRSGIYYPGCNYSTLDGLEEPLELPTRGKR</sequence>
<keyword evidence="5 7" id="KW-0040">ANK repeat</keyword>
<dbReference type="PANTHER" id="PTHR24198">
    <property type="entry name" value="ANKYRIN REPEAT AND PROTEIN KINASE DOMAIN-CONTAINING PROTEIN"/>
    <property type="match status" value="1"/>
</dbReference>
<dbReference type="Proteomes" id="UP000799440">
    <property type="component" value="Unassembled WGS sequence"/>
</dbReference>
<dbReference type="PROSITE" id="PS50088">
    <property type="entry name" value="ANK_REPEAT"/>
    <property type="match status" value="2"/>
</dbReference>
<dbReference type="Gene3D" id="1.20.58.340">
    <property type="entry name" value="Magnesium transport protein CorA, transmembrane region"/>
    <property type="match status" value="1"/>
</dbReference>
<feature type="repeat" description="ANK" evidence="7">
    <location>
        <begin position="653"/>
        <end position="681"/>
    </location>
</feature>
<evidence type="ECO:0000313" key="9">
    <source>
        <dbReference type="EMBL" id="KAF2750151.1"/>
    </source>
</evidence>
<proteinExistence type="predicted"/>
<dbReference type="SUPFAM" id="SSF144083">
    <property type="entry name" value="Magnesium transport protein CorA, transmembrane region"/>
    <property type="match status" value="1"/>
</dbReference>
<evidence type="ECO:0000256" key="4">
    <source>
        <dbReference type="ARBA" id="ARBA00022989"/>
    </source>
</evidence>
<evidence type="ECO:0000256" key="6">
    <source>
        <dbReference type="ARBA" id="ARBA00023136"/>
    </source>
</evidence>
<dbReference type="Pfam" id="PF01544">
    <property type="entry name" value="CorA"/>
    <property type="match status" value="1"/>
</dbReference>
<dbReference type="OrthoDB" id="3777207at2759"/>
<gene>
    <name evidence="9" type="ORF">M011DRAFT_231474</name>
</gene>
<evidence type="ECO:0000256" key="3">
    <source>
        <dbReference type="ARBA" id="ARBA00022737"/>
    </source>
</evidence>
<dbReference type="InterPro" id="IPR002110">
    <property type="entry name" value="Ankyrin_rpt"/>
</dbReference>
<dbReference type="GO" id="GO:0016020">
    <property type="term" value="C:membrane"/>
    <property type="evidence" value="ECO:0007669"/>
    <property type="project" value="UniProtKB-SubCell"/>
</dbReference>
<evidence type="ECO:0000256" key="5">
    <source>
        <dbReference type="ARBA" id="ARBA00023043"/>
    </source>
</evidence>
<evidence type="ECO:0000256" key="1">
    <source>
        <dbReference type="ARBA" id="ARBA00004141"/>
    </source>
</evidence>